<feature type="transmembrane region" description="Helical" evidence="2">
    <location>
        <begin position="443"/>
        <end position="474"/>
    </location>
</feature>
<feature type="transmembrane region" description="Helical" evidence="2">
    <location>
        <begin position="208"/>
        <end position="237"/>
    </location>
</feature>
<feature type="transmembrane region" description="Helical" evidence="2">
    <location>
        <begin position="5"/>
        <end position="25"/>
    </location>
</feature>
<organism evidence="4 5">
    <name type="scientific">Lates japonicus</name>
    <name type="common">Japanese lates</name>
    <dbReference type="NCBI Taxonomy" id="270547"/>
    <lineage>
        <taxon>Eukaryota</taxon>
        <taxon>Metazoa</taxon>
        <taxon>Chordata</taxon>
        <taxon>Craniata</taxon>
        <taxon>Vertebrata</taxon>
        <taxon>Euteleostomi</taxon>
        <taxon>Actinopterygii</taxon>
        <taxon>Neopterygii</taxon>
        <taxon>Teleostei</taxon>
        <taxon>Neoteleostei</taxon>
        <taxon>Acanthomorphata</taxon>
        <taxon>Carangaria</taxon>
        <taxon>Carangaria incertae sedis</taxon>
        <taxon>Centropomidae</taxon>
        <taxon>Lates</taxon>
    </lineage>
</organism>
<feature type="transmembrane region" description="Helical" evidence="2">
    <location>
        <begin position="620"/>
        <end position="638"/>
    </location>
</feature>
<evidence type="ECO:0000313" key="5">
    <source>
        <dbReference type="Proteomes" id="UP001279410"/>
    </source>
</evidence>
<dbReference type="EMBL" id="BRZM01000001">
    <property type="protein sequence ID" value="GLD45847.1"/>
    <property type="molecule type" value="Genomic_DNA"/>
</dbReference>
<feature type="compositionally biased region" description="Polar residues" evidence="1">
    <location>
        <begin position="761"/>
        <end position="777"/>
    </location>
</feature>
<dbReference type="InterPro" id="IPR027272">
    <property type="entry name" value="Piezo"/>
</dbReference>
<dbReference type="InterPro" id="IPR056769">
    <property type="entry name" value="Piezo_TM1-24"/>
</dbReference>
<feature type="transmembrane region" description="Helical" evidence="2">
    <location>
        <begin position="701"/>
        <end position="722"/>
    </location>
</feature>
<comment type="caution">
    <text evidence="4">The sequence shown here is derived from an EMBL/GenBank/DDBJ whole genome shotgun (WGS) entry which is preliminary data.</text>
</comment>
<keyword evidence="2" id="KW-0472">Membrane</keyword>
<evidence type="ECO:0000259" key="3">
    <source>
        <dbReference type="Pfam" id="PF24871"/>
    </source>
</evidence>
<dbReference type="PANTHER" id="PTHR47049">
    <property type="entry name" value="PIEZO-TYPE MECHANOSENSITIVE ION CHANNEL HOMOLOG"/>
    <property type="match status" value="1"/>
</dbReference>
<feature type="domain" description="Piezo TM1-24" evidence="3">
    <location>
        <begin position="392"/>
        <end position="727"/>
    </location>
</feature>
<feature type="transmembrane region" description="Helical" evidence="2">
    <location>
        <begin position="650"/>
        <end position="668"/>
    </location>
</feature>
<keyword evidence="2" id="KW-0812">Transmembrane</keyword>
<keyword evidence="2" id="KW-1133">Transmembrane helix</keyword>
<dbReference type="GO" id="GO:0008381">
    <property type="term" value="F:mechanosensitive monoatomic ion channel activity"/>
    <property type="evidence" value="ECO:0007669"/>
    <property type="project" value="InterPro"/>
</dbReference>
<evidence type="ECO:0000256" key="2">
    <source>
        <dbReference type="SAM" id="Phobius"/>
    </source>
</evidence>
<feature type="transmembrane region" description="Helical" evidence="2">
    <location>
        <begin position="528"/>
        <end position="551"/>
    </location>
</feature>
<dbReference type="Proteomes" id="UP001279410">
    <property type="component" value="Unassembled WGS sequence"/>
</dbReference>
<feature type="region of interest" description="Disordered" evidence="1">
    <location>
        <begin position="758"/>
        <end position="790"/>
    </location>
</feature>
<sequence length="790" mass="88695">MAGDLVVGMVYNLLLPLLLLAASSFRYNGLSVVYFLFLLVLPLLPNPSLVTMKGNTGQFLRLIIYTSLIFLTLQCFMQIPFAYVPPHVSGYWEDFLYHVGIVRFSSVDAGNVARLLAPDVGLVFSSFFVLRLCKKLLRPVPQDVETSETESEGGSDTEDSSFDSSDETTVPVQTGPPQFVQKLIVFAAGLRLLLSAIMNTAGKVVVTLLLGLAGITLPSLTSGVYFGAFLGLVWWWVFSRSISLLLFSSMCVMMAIFSGGHLLALYLYQLPLSQQLVPPEDVYARLFGMTGVIRTNASDRHSLGLHPHDTVDGEECESPIESPDAPPSFSRVIYISGDKQELLSSTDEETYLPDEPMILMTSSSWQDLHRNDVGSLLGGAGYTNCVLPPQYEDKDSPSHETESEEEVEERSEEVPQSQTETLPPPSGPSGLVIFGRLVQKHSYVSALIIMMVWSITYNNWLTFALLVWSCIIWMMRDRRRYAMMSAPFLAIYGTVLVVLGFLSGLRLSRAELYPGLPPAVIVDFDLNSYHPAPCVHLGAKVFYTFSFWLMFRQQLKERQEEQSLKAESLDEVKVEPPEESQPSPLVAMLISGVKGTLVKYWILFCCSMFFVVSFSGKVVVYKILYIVLFLFCVVLYQIHYDMWRRILKTFWAVVVGYSMVVLIAIYMYQFRSVSGLFRQIMGMSEEGLRDLGLEQYQTVELFARILLPAAFLLACILQLHYFNADFLTLTDLDNVPVRQASSIKENIEKLQKRLVKEQMGNAKSQETLDSIGLQTSLDRGAEEKEETTEE</sequence>
<feature type="non-terminal residue" evidence="4">
    <location>
        <position position="790"/>
    </location>
</feature>
<feature type="transmembrane region" description="Helical" evidence="2">
    <location>
        <begin position="597"/>
        <end position="614"/>
    </location>
</feature>
<evidence type="ECO:0000256" key="1">
    <source>
        <dbReference type="SAM" id="MobiDB-lite"/>
    </source>
</evidence>
<keyword evidence="5" id="KW-1185">Reference proteome</keyword>
<reference evidence="4" key="1">
    <citation type="submission" date="2022-08" db="EMBL/GenBank/DDBJ databases">
        <title>Genome sequencing of akame (Lates japonicus).</title>
        <authorList>
            <person name="Hashiguchi Y."/>
            <person name="Takahashi H."/>
        </authorList>
    </citation>
    <scope>NUCLEOTIDE SEQUENCE</scope>
    <source>
        <strain evidence="4">Kochi</strain>
    </source>
</reference>
<proteinExistence type="predicted"/>
<feature type="transmembrane region" description="Helical" evidence="2">
    <location>
        <begin position="31"/>
        <end position="50"/>
    </location>
</feature>
<dbReference type="Pfam" id="PF24871">
    <property type="entry name" value="Piezo_TM1-24"/>
    <property type="match status" value="2"/>
</dbReference>
<feature type="region of interest" description="Disordered" evidence="1">
    <location>
        <begin position="388"/>
        <end position="427"/>
    </location>
</feature>
<feature type="compositionally biased region" description="Acidic residues" evidence="1">
    <location>
        <begin position="145"/>
        <end position="166"/>
    </location>
</feature>
<feature type="transmembrane region" description="Helical" evidence="2">
    <location>
        <begin position="486"/>
        <end position="508"/>
    </location>
</feature>
<feature type="transmembrane region" description="Helical" evidence="2">
    <location>
        <begin position="62"/>
        <end position="83"/>
    </location>
</feature>
<feature type="transmembrane region" description="Helical" evidence="2">
    <location>
        <begin position="183"/>
        <end position="202"/>
    </location>
</feature>
<feature type="compositionally biased region" description="Basic and acidic residues" evidence="1">
    <location>
        <begin position="391"/>
        <end position="401"/>
    </location>
</feature>
<dbReference type="PANTHER" id="PTHR47049:SF7">
    <property type="entry name" value="PIEZO-TYPE MECHANOSENSITIVE ION CHANNEL COMPONENT 2 ISOFORM X1"/>
    <property type="match status" value="1"/>
</dbReference>
<feature type="region of interest" description="Disordered" evidence="1">
    <location>
        <begin position="304"/>
        <end position="325"/>
    </location>
</feature>
<dbReference type="GO" id="GO:0016020">
    <property type="term" value="C:membrane"/>
    <property type="evidence" value="ECO:0007669"/>
    <property type="project" value="InterPro"/>
</dbReference>
<protein>
    <submittedName>
        <fullName evidence="4">Piezo-type mechanosensitive ion channel component 2</fullName>
    </submittedName>
</protein>
<feature type="transmembrane region" description="Helical" evidence="2">
    <location>
        <begin position="244"/>
        <end position="268"/>
    </location>
</feature>
<gene>
    <name evidence="4" type="ORF">AKAME5_000029300</name>
</gene>
<evidence type="ECO:0000313" key="4">
    <source>
        <dbReference type="EMBL" id="GLD45847.1"/>
    </source>
</evidence>
<name>A0AAD3M1G6_LATJO</name>
<feature type="region of interest" description="Disordered" evidence="1">
    <location>
        <begin position="144"/>
        <end position="174"/>
    </location>
</feature>
<dbReference type="AlphaFoldDB" id="A0AAD3M1G6"/>
<feature type="domain" description="Piezo TM1-24" evidence="3">
    <location>
        <begin position="26"/>
        <end position="308"/>
    </location>
</feature>
<accession>A0AAD3M1G6</accession>
<feature type="compositionally biased region" description="Acidic residues" evidence="1">
    <location>
        <begin position="402"/>
        <end position="411"/>
    </location>
</feature>